<sequence>MSSRVSQSAPLSSWNTSSNASNVHEGFLSTQAQPSNSSGDVCTRGICSLGLALLTLLFQCPLEAPTNLLTAVTLASEGPAACNSMYSGRVDRSSGHNWLKTK</sequence>
<reference evidence="1" key="1">
    <citation type="submission" date="2021-05" db="EMBL/GenBank/DDBJ databases">
        <authorList>
            <person name="Alioto T."/>
            <person name="Alioto T."/>
            <person name="Gomez Garrido J."/>
        </authorList>
    </citation>
    <scope>NUCLEOTIDE SEQUENCE</scope>
</reference>
<accession>A0A8D8M7U4</accession>
<dbReference type="EMBL" id="HBUF01566148">
    <property type="protein sequence ID" value="CAG6764578.1"/>
    <property type="molecule type" value="Transcribed_RNA"/>
</dbReference>
<protein>
    <submittedName>
        <fullName evidence="1">Uncharacterized protein</fullName>
    </submittedName>
</protein>
<name>A0A8D8M7U4_9HEMI</name>
<dbReference type="EMBL" id="HBUF01052653">
    <property type="protein sequence ID" value="CAG6622469.1"/>
    <property type="molecule type" value="Transcribed_RNA"/>
</dbReference>
<dbReference type="EMBL" id="HBUF01226046">
    <property type="protein sequence ID" value="CAG6671409.1"/>
    <property type="molecule type" value="Transcribed_RNA"/>
</dbReference>
<organism evidence="1">
    <name type="scientific">Cacopsylla melanoneura</name>
    <dbReference type="NCBI Taxonomy" id="428564"/>
    <lineage>
        <taxon>Eukaryota</taxon>
        <taxon>Metazoa</taxon>
        <taxon>Ecdysozoa</taxon>
        <taxon>Arthropoda</taxon>
        <taxon>Hexapoda</taxon>
        <taxon>Insecta</taxon>
        <taxon>Pterygota</taxon>
        <taxon>Neoptera</taxon>
        <taxon>Paraneoptera</taxon>
        <taxon>Hemiptera</taxon>
        <taxon>Sternorrhyncha</taxon>
        <taxon>Psylloidea</taxon>
        <taxon>Psyllidae</taxon>
        <taxon>Psyllinae</taxon>
        <taxon>Cacopsylla</taxon>
    </lineage>
</organism>
<proteinExistence type="predicted"/>
<dbReference type="EMBL" id="HBUF01226047">
    <property type="protein sequence ID" value="CAG6671410.1"/>
    <property type="molecule type" value="Transcribed_RNA"/>
</dbReference>
<dbReference type="EMBL" id="HBUF01052652">
    <property type="protein sequence ID" value="CAG6622468.1"/>
    <property type="molecule type" value="Transcribed_RNA"/>
</dbReference>
<evidence type="ECO:0000313" key="1">
    <source>
        <dbReference type="EMBL" id="CAG6622468.1"/>
    </source>
</evidence>
<dbReference type="AlphaFoldDB" id="A0A8D8M7U4"/>
<dbReference type="EMBL" id="HBUF01566147">
    <property type="protein sequence ID" value="CAG6764577.1"/>
    <property type="molecule type" value="Transcribed_RNA"/>
</dbReference>